<dbReference type="GO" id="GO:0051262">
    <property type="term" value="P:protein tetramerization"/>
    <property type="evidence" value="ECO:0007669"/>
    <property type="project" value="InterPro"/>
</dbReference>
<feature type="region of interest" description="Disordered" evidence="22">
    <location>
        <begin position="1007"/>
        <end position="1046"/>
    </location>
</feature>
<dbReference type="InterPro" id="IPR013783">
    <property type="entry name" value="Ig-like_fold"/>
</dbReference>
<gene>
    <name evidence="24" type="ORF">FQA47_008841</name>
</gene>
<feature type="domain" description="Fibronectin type-III" evidence="23">
    <location>
        <begin position="1284"/>
        <end position="1363"/>
    </location>
</feature>
<evidence type="ECO:0000256" key="14">
    <source>
        <dbReference type="ARBA" id="ARBA00023163"/>
    </source>
</evidence>
<keyword evidence="14" id="KW-0804">Transcription</keyword>
<feature type="compositionally biased region" description="Basic and acidic residues" evidence="22">
    <location>
        <begin position="599"/>
        <end position="612"/>
    </location>
</feature>
<evidence type="ECO:0000256" key="3">
    <source>
        <dbReference type="ARBA" id="ARBA00006167"/>
    </source>
</evidence>
<dbReference type="InterPro" id="IPR008967">
    <property type="entry name" value="p53-like_TF_DNA-bd_sf"/>
</dbReference>
<evidence type="ECO:0000256" key="6">
    <source>
        <dbReference type="ARBA" id="ARBA00022490"/>
    </source>
</evidence>
<dbReference type="GO" id="GO:0046872">
    <property type="term" value="F:metal ion binding"/>
    <property type="evidence" value="ECO:0007669"/>
    <property type="project" value="UniProtKB-KW"/>
</dbReference>
<dbReference type="InterPro" id="IPR002117">
    <property type="entry name" value="p53_tumour_suppressor"/>
</dbReference>
<feature type="compositionally biased region" description="Polar residues" evidence="22">
    <location>
        <begin position="566"/>
        <end position="595"/>
    </location>
</feature>
<dbReference type="Pfam" id="PF00041">
    <property type="entry name" value="fn3"/>
    <property type="match status" value="5"/>
</dbReference>
<dbReference type="PROSITE" id="PS00348">
    <property type="entry name" value="P53"/>
    <property type="match status" value="1"/>
</dbReference>
<evidence type="ECO:0000256" key="10">
    <source>
        <dbReference type="ARBA" id="ARBA00022833"/>
    </source>
</evidence>
<evidence type="ECO:0000256" key="1">
    <source>
        <dbReference type="ARBA" id="ARBA00004123"/>
    </source>
</evidence>
<dbReference type="Gene3D" id="3.10.100.10">
    <property type="entry name" value="Mannose-Binding Protein A, subunit A"/>
    <property type="match status" value="1"/>
</dbReference>
<evidence type="ECO:0000256" key="11">
    <source>
        <dbReference type="ARBA" id="ARBA00023015"/>
    </source>
</evidence>
<dbReference type="SUPFAM" id="SSF47719">
    <property type="entry name" value="p53 tetramerization domain"/>
    <property type="match status" value="1"/>
</dbReference>
<keyword evidence="16" id="KW-0131">Cell cycle</keyword>
<evidence type="ECO:0000256" key="19">
    <source>
        <dbReference type="PIRSR" id="PIRSR602117-1"/>
    </source>
</evidence>
<evidence type="ECO:0000256" key="8">
    <source>
        <dbReference type="ARBA" id="ARBA00022703"/>
    </source>
</evidence>
<feature type="region of interest" description="Disordered" evidence="22">
    <location>
        <begin position="752"/>
        <end position="774"/>
    </location>
</feature>
<dbReference type="GO" id="GO:0000981">
    <property type="term" value="F:DNA-binding transcription factor activity, RNA polymerase II-specific"/>
    <property type="evidence" value="ECO:0007669"/>
    <property type="project" value="TreeGrafter"/>
</dbReference>
<feature type="domain" description="Fibronectin type-III" evidence="23">
    <location>
        <begin position="1201"/>
        <end position="1283"/>
    </location>
</feature>
<accession>A0A834BRG4</accession>
<feature type="cross-link" description="Glycyl lysine isopeptide (Lys-Gly) (interchain with G-Cter in ubiquitin)" evidence="21">
    <location>
        <position position="265"/>
    </location>
</feature>
<dbReference type="Gene3D" id="2.60.40.720">
    <property type="match status" value="1"/>
</dbReference>
<comment type="subunit">
    <text evidence="4">Binds DNA as a homotetramer.</text>
</comment>
<feature type="binding site" evidence="19">
    <location>
        <position position="157"/>
    </location>
    <ligand>
        <name>Zn(2+)</name>
        <dbReference type="ChEBI" id="CHEBI:29105"/>
    </ligand>
</feature>
<dbReference type="InterPro" id="IPR012346">
    <property type="entry name" value="p53/RUNT-type_TF_DNA-bd_sf"/>
</dbReference>
<keyword evidence="8" id="KW-0053">Apoptosis</keyword>
<comment type="subcellular location">
    <subcellularLocation>
        <location evidence="2">Cytoplasm</location>
    </subcellularLocation>
    <subcellularLocation>
        <location evidence="1">Nucleus</location>
    </subcellularLocation>
</comment>
<feature type="domain" description="Fibronectin type-III" evidence="23">
    <location>
        <begin position="1454"/>
        <end position="1544"/>
    </location>
</feature>
<dbReference type="InterPro" id="IPR016187">
    <property type="entry name" value="CTDL_fold"/>
</dbReference>
<dbReference type="SUPFAM" id="SSF49265">
    <property type="entry name" value="Fibronectin type III"/>
    <property type="match status" value="3"/>
</dbReference>
<feature type="compositionally biased region" description="Polar residues" evidence="22">
    <location>
        <begin position="1020"/>
        <end position="1046"/>
    </location>
</feature>
<dbReference type="Gene3D" id="4.10.170.10">
    <property type="entry name" value="p53-like tetramerisation domain"/>
    <property type="match status" value="1"/>
</dbReference>
<dbReference type="GO" id="GO:0005737">
    <property type="term" value="C:cytoplasm"/>
    <property type="evidence" value="ECO:0007669"/>
    <property type="project" value="UniProtKB-SubCell"/>
</dbReference>
<evidence type="ECO:0000256" key="17">
    <source>
        <dbReference type="ARBA" id="ARBA00031653"/>
    </source>
</evidence>
<feature type="compositionally biased region" description="Low complexity" evidence="22">
    <location>
        <begin position="1007"/>
        <end position="1017"/>
    </location>
</feature>
<protein>
    <recommendedName>
        <fullName evidence="5">Cellular tumor antigen p53</fullName>
    </recommendedName>
    <alternativeName>
        <fullName evidence="17">Tumor suppressor p53</fullName>
    </alternativeName>
</protein>
<comment type="similarity">
    <text evidence="3">Belongs to the p53 family.</text>
</comment>
<feature type="binding site" evidence="19">
    <location>
        <position position="213"/>
    </location>
    <ligand>
        <name>Zn(2+)</name>
        <dbReference type="ChEBI" id="CHEBI:29105"/>
    </ligand>
</feature>
<feature type="domain" description="Fibronectin type-III" evidence="23">
    <location>
        <begin position="1118"/>
        <end position="1200"/>
    </location>
</feature>
<proteinExistence type="inferred from homology"/>
<evidence type="ECO:0000256" key="4">
    <source>
        <dbReference type="ARBA" id="ARBA00011393"/>
    </source>
</evidence>
<evidence type="ECO:0000256" key="5">
    <source>
        <dbReference type="ARBA" id="ARBA00017135"/>
    </source>
</evidence>
<feature type="site" description="Interaction with DNA" evidence="20">
    <location>
        <position position="98"/>
    </location>
</feature>
<evidence type="ECO:0000256" key="13">
    <source>
        <dbReference type="ARBA" id="ARBA00023159"/>
    </source>
</evidence>
<dbReference type="InterPro" id="IPR016186">
    <property type="entry name" value="C-type_lectin-like/link_sf"/>
</dbReference>
<organism evidence="24 25">
    <name type="scientific">Oryzias melastigma</name>
    <name type="common">Marine medaka</name>
    <dbReference type="NCBI Taxonomy" id="30732"/>
    <lineage>
        <taxon>Eukaryota</taxon>
        <taxon>Metazoa</taxon>
        <taxon>Chordata</taxon>
        <taxon>Craniata</taxon>
        <taxon>Vertebrata</taxon>
        <taxon>Euteleostomi</taxon>
        <taxon>Actinopterygii</taxon>
        <taxon>Neopterygii</taxon>
        <taxon>Teleostei</taxon>
        <taxon>Neoteleostei</taxon>
        <taxon>Acanthomorphata</taxon>
        <taxon>Ovalentaria</taxon>
        <taxon>Atherinomorphae</taxon>
        <taxon>Beloniformes</taxon>
        <taxon>Adrianichthyidae</taxon>
        <taxon>Oryziinae</taxon>
        <taxon>Oryzias</taxon>
    </lineage>
</organism>
<dbReference type="GO" id="GO:0005634">
    <property type="term" value="C:nucleus"/>
    <property type="evidence" value="ECO:0007669"/>
    <property type="project" value="UniProtKB-SubCell"/>
</dbReference>
<dbReference type="SUPFAM" id="SSF56436">
    <property type="entry name" value="C-type lectin-like"/>
    <property type="match status" value="1"/>
</dbReference>
<keyword evidence="6" id="KW-0963">Cytoplasm</keyword>
<dbReference type="InterPro" id="IPR010991">
    <property type="entry name" value="p53_tetrameristn"/>
</dbReference>
<dbReference type="InterPro" id="IPR057064">
    <property type="entry name" value="P53_central_site"/>
</dbReference>
<evidence type="ECO:0000313" key="25">
    <source>
        <dbReference type="Proteomes" id="UP000646548"/>
    </source>
</evidence>
<evidence type="ECO:0000256" key="2">
    <source>
        <dbReference type="ARBA" id="ARBA00004496"/>
    </source>
</evidence>
<dbReference type="InterPro" id="IPR036116">
    <property type="entry name" value="FN3_sf"/>
</dbReference>
<keyword evidence="9 19" id="KW-0479">Metal-binding</keyword>
<sequence>MDPVSDVPGSQDSFQELWQNVCPPPLGNDPTGSWLPPGEMLPFGEDLSGTFDDNLFNIPLEHIAITDVNPPPTTVPVTTDYPGDYQLALRFQKSGTAKSVTSTFSETLNKLYCQLAKTSPVEIRVSREPPKGAVLRATAVYKKTEHVADVVRRCPHHQNEDSVEHRSHLIRMEGSQLAQYFEDPFTKRQSVTVPYEPPQPGSEMTTILLSYMCNSSCMGGMNRRPILTILTLETEGMVLGRRCFEVRVCACPGRDRKTEEENRQKSTQPKKRKMTPNTSSAKKTKSHSSGEEEDKEVFHLRVVGRERYEMLKKINDGLELLDKEGNKVPTKIPSSGKKLLHKTDTLIQTFTSSERQYFNHSNQYLTWSEARNYCQVCYKDLVALTPYNVQLLIKMIDTDHWIGLRRKIHENVTENNVTSDYMDNSTIVPYHSTVATVTVDSIVSSSSVVNSTNSTSNYTSSTNSTSNYTQTPCKSWCKWSNGEPLIFQNWHPGMPVFKSRLPEIKCCSCSCTCPKSTARVTTMPVSPTASPSIQTTVMEYLSKTTGQMNLTTDNETTSAKIYHDPSSPSQASETTGARTTLTESTVGESTTQMDSTETTNKEETTTEREKKTTQPSNREILLSCTTKESTTLGQTTRVEGISTAGESTTSMKNLRQTITQEGISTAGESTTSINNLGQATSQEGISNAGESTTGMENLVLTTNKEGISTAEDTTNDMENLSVTTTQNGLTTAGNSESEVETLLLTTNQEGFTQVGESEKNSPNLPLSTNPEGFSTVGDSTSDMENFSVTATQEGFSTVGKSTTSIEDVLLTTNQEEFSTEGEMTTKTQNQSVNTTQVGFSTVGDRATDIESVSLPTAQEEFSKAGDSTTDMENLLLTTNQEGFSTVGERTTEIKNLSVTTTQEGIRTAGDITTDNENLSVTQKGSSTARDRTTDLENLSMTTIQEAFSTFGDSTTHWKGCETTNQEAFLTCKVVERTTDNCLETTTDSESTTVVETISVTTNQESTFQTDTPFTTDKTTSRPITRDTTGMTTDPQEPVTSPQSPTTFEAYESSTGSIWTTTLPSTEPTCEQSPVETEILAEINENYIEDSCVVMTSFGPWVEKRCLEMLPFICYEDRFFGQVNVTNETSESATLTWLPGPGDISHYIVEVNGVELNENVTGLTLDLFNLTAGSLYDVKVFPVKCDRSLNPQNASFYTRPYKVNNLTVDRVTENSVYLKWKMTDGNASFYIVKTNDLSENVSTTNLEFKGLTPGSCYTFSVTSGVHDQTKESEKTYVTGCTKPAKVSNLKVTNITVSSLIVSWEILEGYYTGFDVNVSYATNTMFINVNQTEVTLTNLTSGTKINISVGALSNSLMGNITTIITHTAPENVTDIILTSENNLINVTWKYPGGSSVTFFIEVWKDDEKCQTQKTLEMNVQIKGLKSSTKYKVEIYAVSGEIEGPKQPEYIYTLPTPPTDVKVEENTADSLTLKWEAPDKITKARYKIHVTSIWDVNGSNIVHIDDTTSMKFTNLKSGTNYSFEVFTIAGNNESLPASCSGSTVPDKMEISLSMLCSSAESLACANYNEKDLVEKLKGFLEDGKIKDQVFWEF</sequence>
<feature type="binding site" evidence="19">
    <location>
        <position position="154"/>
    </location>
    <ligand>
        <name>Zn(2+)</name>
        <dbReference type="ChEBI" id="CHEBI:29105"/>
    </ligand>
</feature>
<evidence type="ECO:0000256" key="7">
    <source>
        <dbReference type="ARBA" id="ARBA00022553"/>
    </source>
</evidence>
<dbReference type="Pfam" id="PF07710">
    <property type="entry name" value="P53_tetramer"/>
    <property type="match status" value="1"/>
</dbReference>
<feature type="compositionally biased region" description="Basic and acidic residues" evidence="22">
    <location>
        <begin position="254"/>
        <end position="264"/>
    </location>
</feature>
<keyword evidence="12" id="KW-0238">DNA-binding</keyword>
<keyword evidence="15" id="KW-0539">Nucleus</keyword>
<feature type="region of interest" description="Disordered" evidence="22">
    <location>
        <begin position="254"/>
        <end position="295"/>
    </location>
</feature>
<evidence type="ECO:0000259" key="23">
    <source>
        <dbReference type="PROSITE" id="PS50853"/>
    </source>
</evidence>
<dbReference type="GO" id="GO:0006915">
    <property type="term" value="P:apoptotic process"/>
    <property type="evidence" value="ECO:0007669"/>
    <property type="project" value="UniProtKB-KW"/>
</dbReference>
<feature type="binding site" evidence="19">
    <location>
        <position position="217"/>
    </location>
    <ligand>
        <name>Zn(2+)</name>
        <dbReference type="ChEBI" id="CHEBI:29105"/>
    </ligand>
</feature>
<dbReference type="SUPFAM" id="SSF49417">
    <property type="entry name" value="p53-like transcription factors"/>
    <property type="match status" value="1"/>
</dbReference>
<evidence type="ECO:0000256" key="15">
    <source>
        <dbReference type="ARBA" id="ARBA00023242"/>
    </source>
</evidence>
<dbReference type="EMBL" id="WKFB01001022">
    <property type="protein sequence ID" value="KAF6715857.1"/>
    <property type="molecule type" value="Genomic_DNA"/>
</dbReference>
<dbReference type="PRINTS" id="PR00386">
    <property type="entry name" value="P53SUPPRESSR"/>
</dbReference>
<dbReference type="PANTHER" id="PTHR11447">
    <property type="entry name" value="CELLULAR TUMOR ANTIGEN P53"/>
    <property type="match status" value="1"/>
</dbReference>
<dbReference type="InterPro" id="IPR003961">
    <property type="entry name" value="FN3_dom"/>
</dbReference>
<comment type="function">
    <text evidence="18">Multifunctional transcription factor that induces cell cycle arrest, DNA repair or apoptosis upon binding to its target DNA sequence. Acts as a tumor suppressor in many tumor types; induces growth arrest or apoptosis depending on the physiological circumstances and cell type. Negatively regulates cell division by controlling expression of a set of genes required for this process. One of the activated genes is an inhibitor of cyclin-dependent kinases. Apoptosis induction seems to be mediated either by stimulation of BAX and FAS antigen expression, or by repression of Bcl-2 expression.</text>
</comment>
<feature type="domain" description="Fibronectin type-III" evidence="23">
    <location>
        <begin position="1366"/>
        <end position="1453"/>
    </location>
</feature>
<reference evidence="24" key="1">
    <citation type="journal article" name="BMC Genomics">
        <title>Long-read sequencing and de novo genome assembly of marine medaka (Oryzias melastigma).</title>
        <authorList>
            <person name="Liang P."/>
            <person name="Saqib H.S.A."/>
            <person name="Ni X."/>
            <person name="Shen Y."/>
        </authorList>
    </citation>
    <scope>NUCLEOTIDE SEQUENCE</scope>
    <source>
        <strain evidence="24">Bigg-433</strain>
    </source>
</reference>
<dbReference type="CDD" id="cd08367">
    <property type="entry name" value="P53"/>
    <property type="match status" value="1"/>
</dbReference>
<dbReference type="Pfam" id="PF00870">
    <property type="entry name" value="P53"/>
    <property type="match status" value="1"/>
</dbReference>
<evidence type="ECO:0000256" key="18">
    <source>
        <dbReference type="ARBA" id="ARBA00045328"/>
    </source>
</evidence>
<evidence type="ECO:0000256" key="12">
    <source>
        <dbReference type="ARBA" id="ARBA00023125"/>
    </source>
</evidence>
<dbReference type="PROSITE" id="PS50853">
    <property type="entry name" value="FN3"/>
    <property type="match status" value="5"/>
</dbReference>
<keyword evidence="13" id="KW-0010">Activator</keyword>
<evidence type="ECO:0000313" key="24">
    <source>
        <dbReference type="EMBL" id="KAF6715857.1"/>
    </source>
</evidence>
<evidence type="ECO:0000256" key="21">
    <source>
        <dbReference type="PIRSR" id="PIRSR602117-3"/>
    </source>
</evidence>
<comment type="caution">
    <text evidence="24">The sequence shown here is derived from an EMBL/GenBank/DDBJ whole genome shotgun (WGS) entry which is preliminary data.</text>
</comment>
<keyword evidence="7" id="KW-0597">Phosphoprotein</keyword>
<feature type="region of interest" description="Disordered" evidence="22">
    <location>
        <begin position="558"/>
        <end position="616"/>
    </location>
</feature>
<name>A0A834BRG4_ORYME</name>
<dbReference type="Proteomes" id="UP000646548">
    <property type="component" value="Unassembled WGS sequence"/>
</dbReference>
<keyword evidence="11" id="KW-0805">Transcription regulation</keyword>
<dbReference type="CDD" id="cd00063">
    <property type="entry name" value="FN3"/>
    <property type="match status" value="5"/>
</dbReference>
<dbReference type="Gene3D" id="2.60.40.10">
    <property type="entry name" value="Immunoglobulins"/>
    <property type="match status" value="5"/>
</dbReference>
<dbReference type="PANTHER" id="PTHR11447:SF6">
    <property type="entry name" value="CELLULAR TUMOR ANTIGEN P53"/>
    <property type="match status" value="1"/>
</dbReference>
<evidence type="ECO:0000256" key="22">
    <source>
        <dbReference type="SAM" id="MobiDB-lite"/>
    </source>
</evidence>
<dbReference type="InterPro" id="IPR036674">
    <property type="entry name" value="p53_tetramer_sf"/>
</dbReference>
<evidence type="ECO:0000256" key="20">
    <source>
        <dbReference type="PIRSR" id="PIRSR602117-2"/>
    </source>
</evidence>
<dbReference type="GO" id="GO:0000978">
    <property type="term" value="F:RNA polymerase II cis-regulatory region sequence-specific DNA binding"/>
    <property type="evidence" value="ECO:0007669"/>
    <property type="project" value="TreeGrafter"/>
</dbReference>
<dbReference type="InterPro" id="IPR011615">
    <property type="entry name" value="p53_DNA-bd"/>
</dbReference>
<comment type="cofactor">
    <cofactor evidence="19">
        <name>Zn(2+)</name>
        <dbReference type="ChEBI" id="CHEBI:29105"/>
    </cofactor>
    <text evidence="19">Binds 1 zinc ion per subunit.</text>
</comment>
<dbReference type="SMART" id="SM00060">
    <property type="entry name" value="FN3"/>
    <property type="match status" value="5"/>
</dbReference>
<keyword evidence="10 19" id="KW-0862">Zinc</keyword>
<evidence type="ECO:0000256" key="16">
    <source>
        <dbReference type="ARBA" id="ARBA00023306"/>
    </source>
</evidence>
<evidence type="ECO:0000256" key="9">
    <source>
        <dbReference type="ARBA" id="ARBA00022723"/>
    </source>
</evidence>